<name>A0A7M1STM2_9MICO</name>
<evidence type="ECO:0000313" key="2">
    <source>
        <dbReference type="Proteomes" id="UP000593758"/>
    </source>
</evidence>
<dbReference type="KEGG" id="halt:IM660_00925"/>
<gene>
    <name evidence="1" type="ORF">IM660_00925</name>
</gene>
<dbReference type="RefSeq" id="WP_193497587.1">
    <property type="nucleotide sequence ID" value="NZ_CP063169.1"/>
</dbReference>
<dbReference type="EMBL" id="CP063169">
    <property type="protein sequence ID" value="QOR70916.1"/>
    <property type="molecule type" value="Genomic_DNA"/>
</dbReference>
<dbReference type="AlphaFoldDB" id="A0A7M1STM2"/>
<dbReference type="Proteomes" id="UP000593758">
    <property type="component" value="Chromosome"/>
</dbReference>
<sequence length="166" mass="17630">MEMSRERDLGPPSDLLARAAGELRQLTDDGWVRAEQSVLDRVARALRSARPVRGRHEGGDFFLSSTVLSARVGTRVDSIPGVRASSVRIITDDVDHLEAVTLAVSVAYGQTIADVGSRARGEAAAAASEALGVQVRTDQVTVDVLVEDVFVDEARDDSGADDAGED</sequence>
<proteinExistence type="predicted"/>
<keyword evidence="2" id="KW-1185">Reference proteome</keyword>
<evidence type="ECO:0000313" key="1">
    <source>
        <dbReference type="EMBL" id="QOR70916.1"/>
    </source>
</evidence>
<accession>A0A7M1STM2</accession>
<protein>
    <recommendedName>
        <fullName evidence="3">Asp23/Gls24 family envelope stress response protein</fullName>
    </recommendedName>
</protein>
<reference evidence="1 2" key="1">
    <citation type="submission" date="2020-10" db="EMBL/GenBank/DDBJ databases">
        <title>Haloactinobacterium sp. RN3S43, a bacterium isolated from saline soil.</title>
        <authorList>
            <person name="Sun J.-Q."/>
        </authorList>
    </citation>
    <scope>NUCLEOTIDE SEQUENCE [LARGE SCALE GENOMIC DNA]</scope>
    <source>
        <strain evidence="1 2">RN3S43</strain>
    </source>
</reference>
<evidence type="ECO:0008006" key="3">
    <source>
        <dbReference type="Google" id="ProtNLM"/>
    </source>
</evidence>
<organism evidence="1 2">
    <name type="scientific">Ruania alkalisoli</name>
    <dbReference type="NCBI Taxonomy" id="2779775"/>
    <lineage>
        <taxon>Bacteria</taxon>
        <taxon>Bacillati</taxon>
        <taxon>Actinomycetota</taxon>
        <taxon>Actinomycetes</taxon>
        <taxon>Micrococcales</taxon>
        <taxon>Ruaniaceae</taxon>
        <taxon>Ruania</taxon>
    </lineage>
</organism>